<dbReference type="PRINTS" id="PR00463">
    <property type="entry name" value="EP450I"/>
</dbReference>
<dbReference type="Pfam" id="PF00067">
    <property type="entry name" value="p450"/>
    <property type="match status" value="1"/>
</dbReference>
<dbReference type="InterPro" id="IPR002401">
    <property type="entry name" value="Cyt_P450_E_grp-I"/>
</dbReference>
<keyword evidence="10 13" id="KW-0503">Monooxygenase</keyword>
<evidence type="ECO:0000256" key="8">
    <source>
        <dbReference type="ARBA" id="ARBA00023002"/>
    </source>
</evidence>
<gene>
    <name evidence="15" type="ORF">J1N35_013137</name>
</gene>
<dbReference type="GO" id="GO:0004497">
    <property type="term" value="F:monooxygenase activity"/>
    <property type="evidence" value="ECO:0007669"/>
    <property type="project" value="UniProtKB-KW"/>
</dbReference>
<comment type="similarity">
    <text evidence="3 13">Belongs to the cytochrome P450 family.</text>
</comment>
<evidence type="ECO:0000256" key="11">
    <source>
        <dbReference type="ARBA" id="ARBA00023136"/>
    </source>
</evidence>
<keyword evidence="11 14" id="KW-0472">Membrane</keyword>
<dbReference type="EMBL" id="JAIQCV010000005">
    <property type="protein sequence ID" value="KAH1096216.1"/>
    <property type="molecule type" value="Genomic_DNA"/>
</dbReference>
<proteinExistence type="inferred from homology"/>
<evidence type="ECO:0000256" key="3">
    <source>
        <dbReference type="ARBA" id="ARBA00010617"/>
    </source>
</evidence>
<name>A0A9D4A8J8_9ROSI</name>
<dbReference type="Proteomes" id="UP000828251">
    <property type="component" value="Unassembled WGS sequence"/>
</dbReference>
<dbReference type="AlphaFoldDB" id="A0A9D4A8J8"/>
<keyword evidence="9 12" id="KW-0408">Iron</keyword>
<evidence type="ECO:0000256" key="2">
    <source>
        <dbReference type="ARBA" id="ARBA00004167"/>
    </source>
</evidence>
<organism evidence="15 16">
    <name type="scientific">Gossypium stocksii</name>
    <dbReference type="NCBI Taxonomy" id="47602"/>
    <lineage>
        <taxon>Eukaryota</taxon>
        <taxon>Viridiplantae</taxon>
        <taxon>Streptophyta</taxon>
        <taxon>Embryophyta</taxon>
        <taxon>Tracheophyta</taxon>
        <taxon>Spermatophyta</taxon>
        <taxon>Magnoliopsida</taxon>
        <taxon>eudicotyledons</taxon>
        <taxon>Gunneridae</taxon>
        <taxon>Pentapetalae</taxon>
        <taxon>rosids</taxon>
        <taxon>malvids</taxon>
        <taxon>Malvales</taxon>
        <taxon>Malvaceae</taxon>
        <taxon>Malvoideae</taxon>
        <taxon>Gossypium</taxon>
    </lineage>
</organism>
<evidence type="ECO:0000256" key="1">
    <source>
        <dbReference type="ARBA" id="ARBA00001971"/>
    </source>
</evidence>
<evidence type="ECO:0000256" key="14">
    <source>
        <dbReference type="SAM" id="Phobius"/>
    </source>
</evidence>
<comment type="subcellular location">
    <subcellularLocation>
        <location evidence="2">Membrane</location>
        <topology evidence="2">Single-pass membrane protein</topology>
    </subcellularLocation>
</comment>
<evidence type="ECO:0008006" key="17">
    <source>
        <dbReference type="Google" id="ProtNLM"/>
    </source>
</evidence>
<dbReference type="GO" id="GO:0020037">
    <property type="term" value="F:heme binding"/>
    <property type="evidence" value="ECO:0007669"/>
    <property type="project" value="InterPro"/>
</dbReference>
<keyword evidence="6 12" id="KW-0479">Metal-binding</keyword>
<accession>A0A9D4A8J8</accession>
<dbReference type="OrthoDB" id="1470350at2759"/>
<dbReference type="InterPro" id="IPR017972">
    <property type="entry name" value="Cyt_P450_CS"/>
</dbReference>
<dbReference type="GO" id="GO:0005506">
    <property type="term" value="F:iron ion binding"/>
    <property type="evidence" value="ECO:0007669"/>
    <property type="project" value="InterPro"/>
</dbReference>
<evidence type="ECO:0000256" key="10">
    <source>
        <dbReference type="ARBA" id="ARBA00023033"/>
    </source>
</evidence>
<evidence type="ECO:0000256" key="5">
    <source>
        <dbReference type="ARBA" id="ARBA00022692"/>
    </source>
</evidence>
<dbReference type="InterPro" id="IPR050665">
    <property type="entry name" value="Cytochrome_P450_Monooxygen"/>
</dbReference>
<reference evidence="15 16" key="1">
    <citation type="journal article" date="2021" name="Plant Biotechnol. J.">
        <title>Multi-omics assisted identification of the key and species-specific regulatory components of drought-tolerant mechanisms in Gossypium stocksii.</title>
        <authorList>
            <person name="Yu D."/>
            <person name="Ke L."/>
            <person name="Zhang D."/>
            <person name="Wu Y."/>
            <person name="Sun Y."/>
            <person name="Mei J."/>
            <person name="Sun J."/>
            <person name="Sun Y."/>
        </authorList>
    </citation>
    <scope>NUCLEOTIDE SEQUENCE [LARGE SCALE GENOMIC DNA]</scope>
    <source>
        <strain evidence="16">cv. E1</strain>
        <tissue evidence="15">Leaf</tissue>
    </source>
</reference>
<evidence type="ECO:0000313" key="16">
    <source>
        <dbReference type="Proteomes" id="UP000828251"/>
    </source>
</evidence>
<dbReference type="SUPFAM" id="SSF48264">
    <property type="entry name" value="Cytochrome P450"/>
    <property type="match status" value="1"/>
</dbReference>
<keyword evidence="4 12" id="KW-0349">Heme</keyword>
<dbReference type="InterPro" id="IPR036396">
    <property type="entry name" value="Cyt_P450_sf"/>
</dbReference>
<evidence type="ECO:0000256" key="13">
    <source>
        <dbReference type="RuleBase" id="RU000461"/>
    </source>
</evidence>
<dbReference type="PANTHER" id="PTHR24282:SF226">
    <property type="entry name" value="CYTOCHROME P450 CYP749A22-LIKE"/>
    <property type="match status" value="1"/>
</dbReference>
<evidence type="ECO:0000256" key="9">
    <source>
        <dbReference type="ARBA" id="ARBA00023004"/>
    </source>
</evidence>
<dbReference type="PANTHER" id="PTHR24282">
    <property type="entry name" value="CYTOCHROME P450 FAMILY MEMBER"/>
    <property type="match status" value="1"/>
</dbReference>
<dbReference type="PRINTS" id="PR00385">
    <property type="entry name" value="P450"/>
</dbReference>
<dbReference type="InterPro" id="IPR001128">
    <property type="entry name" value="Cyt_P450"/>
</dbReference>
<dbReference type="GO" id="GO:0016705">
    <property type="term" value="F:oxidoreductase activity, acting on paired donors, with incorporation or reduction of molecular oxygen"/>
    <property type="evidence" value="ECO:0007669"/>
    <property type="project" value="InterPro"/>
</dbReference>
<dbReference type="Gene3D" id="1.10.630.10">
    <property type="entry name" value="Cytochrome P450"/>
    <property type="match status" value="1"/>
</dbReference>
<keyword evidence="8 13" id="KW-0560">Oxidoreductase</keyword>
<dbReference type="GO" id="GO:0016020">
    <property type="term" value="C:membrane"/>
    <property type="evidence" value="ECO:0007669"/>
    <property type="project" value="UniProtKB-SubCell"/>
</dbReference>
<comment type="cofactor">
    <cofactor evidence="1 12">
        <name>heme</name>
        <dbReference type="ChEBI" id="CHEBI:30413"/>
    </cofactor>
</comment>
<comment type="caution">
    <text evidence="15">The sequence shown here is derived from an EMBL/GenBank/DDBJ whole genome shotgun (WGS) entry which is preliminary data.</text>
</comment>
<dbReference type="PROSITE" id="PS00086">
    <property type="entry name" value="CYTOCHROME_P450"/>
    <property type="match status" value="1"/>
</dbReference>
<protein>
    <recommendedName>
        <fullName evidence="17">Cytochrome P450 CYP749A22-like</fullName>
    </recommendedName>
</protein>
<keyword evidence="7 14" id="KW-1133">Transmembrane helix</keyword>
<keyword evidence="5 14" id="KW-0812">Transmembrane</keyword>
<feature type="binding site" description="axial binding residue" evidence="12">
    <location>
        <position position="477"/>
    </location>
    <ligand>
        <name>heme</name>
        <dbReference type="ChEBI" id="CHEBI:30413"/>
    </ligand>
    <ligandPart>
        <name>Fe</name>
        <dbReference type="ChEBI" id="CHEBI:18248"/>
    </ligandPart>
</feature>
<feature type="transmembrane region" description="Helical" evidence="14">
    <location>
        <begin position="21"/>
        <end position="42"/>
    </location>
</feature>
<evidence type="ECO:0000256" key="12">
    <source>
        <dbReference type="PIRSR" id="PIRSR602401-1"/>
    </source>
</evidence>
<evidence type="ECO:0000256" key="7">
    <source>
        <dbReference type="ARBA" id="ARBA00022989"/>
    </source>
</evidence>
<evidence type="ECO:0000256" key="4">
    <source>
        <dbReference type="ARBA" id="ARBA00022617"/>
    </source>
</evidence>
<evidence type="ECO:0000256" key="6">
    <source>
        <dbReference type="ARBA" id="ARBA00022723"/>
    </source>
</evidence>
<sequence length="533" mass="60731">MAIKLKAHMDSVVREEKKSGLMELVILVPCCFFLVALIKFLYDYLWVPLRIQHMMNSQGIKGPPYRFIHGNSKEVARMGQEALSKRVALTDDIFPKVLPHFHTWINRYGRNFVYWNGARAELVISEPELIKELLQTSENNFPEKKLSDIGREFLGNGLIFIAGEKWAKRRKLANHAFHGQSLKNLTPAIIASVETMLEKWKGQEGREIEVSQEFRLLTSEVISRTAFGSSYLEGEKIFAMLQKLTIIMSRNLFKTRIPLISKLWKSADLLESEKLSKEIKDRVMKIVKKREDEVVNGEVNSFGNDFLGLLINAYHDSDEKNRISFEDLLDECKTFYFAGQETVNSLLSWIVLHLAIHGDWQEKARREVIDIFGSQNPHLEGVAKLKITTMIINETQRLYGSSNGLARAVTREVQLGKLLLPANIDILPLYIGVHQDPHFWGDDVHHFKPERFAEGIAKATNYTAAAFLPFGLGPRSCVGMTFATVETKIVLSMILQRYTITLSPAYVHSPISVLTIRPQHGIQVILEPLHHNA</sequence>
<keyword evidence="16" id="KW-1185">Reference proteome</keyword>
<evidence type="ECO:0000313" key="15">
    <source>
        <dbReference type="EMBL" id="KAH1096216.1"/>
    </source>
</evidence>